<accession>A0A562L4R3</accession>
<organism evidence="2 3">
    <name type="scientific">Bradyrhizobium daqingense</name>
    <dbReference type="NCBI Taxonomy" id="993502"/>
    <lineage>
        <taxon>Bacteria</taxon>
        <taxon>Pseudomonadati</taxon>
        <taxon>Pseudomonadota</taxon>
        <taxon>Alphaproteobacteria</taxon>
        <taxon>Hyphomicrobiales</taxon>
        <taxon>Nitrobacteraceae</taxon>
        <taxon>Bradyrhizobium</taxon>
    </lineage>
</organism>
<dbReference type="EMBL" id="VLKL01000011">
    <property type="protein sequence ID" value="TWI02652.1"/>
    <property type="molecule type" value="Genomic_DNA"/>
</dbReference>
<dbReference type="AlphaFoldDB" id="A0A562L4R3"/>
<dbReference type="Proteomes" id="UP000317176">
    <property type="component" value="Unassembled WGS sequence"/>
</dbReference>
<reference evidence="2 3" key="1">
    <citation type="journal article" date="2015" name="Stand. Genomic Sci.">
        <title>Genomic Encyclopedia of Bacterial and Archaeal Type Strains, Phase III: the genomes of soil and plant-associated and newly described type strains.</title>
        <authorList>
            <person name="Whitman W.B."/>
            <person name="Woyke T."/>
            <person name="Klenk H.P."/>
            <person name="Zhou Y."/>
            <person name="Lilburn T.G."/>
            <person name="Beck B.J."/>
            <person name="De Vos P."/>
            <person name="Vandamme P."/>
            <person name="Eisen J.A."/>
            <person name="Garrity G."/>
            <person name="Hugenholtz P."/>
            <person name="Kyrpides N.C."/>
        </authorList>
    </citation>
    <scope>NUCLEOTIDE SEQUENCE [LARGE SCALE GENOMIC DNA]</scope>
    <source>
        <strain evidence="2 3">CGMCC 1.10947</strain>
    </source>
</reference>
<keyword evidence="3" id="KW-1185">Reference proteome</keyword>
<sequence length="39" mass="4062">MFDRALGRAGVGLEQEDRGGEDDQGGGEKNDTAAHVTCV</sequence>
<protein>
    <submittedName>
        <fullName evidence="2">Uncharacterized protein</fullName>
    </submittedName>
</protein>
<evidence type="ECO:0000313" key="2">
    <source>
        <dbReference type="EMBL" id="TWI02652.1"/>
    </source>
</evidence>
<name>A0A562L4R3_9BRAD</name>
<proteinExistence type="predicted"/>
<feature type="region of interest" description="Disordered" evidence="1">
    <location>
        <begin position="1"/>
        <end position="39"/>
    </location>
</feature>
<evidence type="ECO:0000256" key="1">
    <source>
        <dbReference type="SAM" id="MobiDB-lite"/>
    </source>
</evidence>
<comment type="caution">
    <text evidence="2">The sequence shown here is derived from an EMBL/GenBank/DDBJ whole genome shotgun (WGS) entry which is preliminary data.</text>
</comment>
<evidence type="ECO:0000313" key="3">
    <source>
        <dbReference type="Proteomes" id="UP000317176"/>
    </source>
</evidence>
<gene>
    <name evidence="2" type="ORF">IQ17_04268</name>
</gene>